<reference evidence="7 8" key="1">
    <citation type="submission" date="2016-10" db="EMBL/GenBank/DDBJ databases">
        <authorList>
            <person name="de Groot N.N."/>
        </authorList>
    </citation>
    <scope>NUCLEOTIDE SEQUENCE [LARGE SCALE GENOMIC DNA]</scope>
    <source>
        <strain evidence="7 8">CGMCC 1.7054</strain>
    </source>
</reference>
<keyword evidence="4 6" id="KW-1133">Transmembrane helix</keyword>
<name>A0A1I7MEI8_9MICC</name>
<evidence type="ECO:0000256" key="3">
    <source>
        <dbReference type="ARBA" id="ARBA00022692"/>
    </source>
</evidence>
<sequence>MSVDPLTAALLWIPIGILAVSILLGLVRIYTATTPAQRAVVGDLVYFAAIGILMMVGIQSGSAVVQDAAMLAAFLGILATVALGRILTRGER</sequence>
<dbReference type="STRING" id="574650.SAMN04487966_101325"/>
<keyword evidence="5 6" id="KW-0472">Membrane</keyword>
<evidence type="ECO:0000313" key="7">
    <source>
        <dbReference type="EMBL" id="SFV20353.1"/>
    </source>
</evidence>
<dbReference type="GO" id="GO:0015075">
    <property type="term" value="F:monoatomic ion transmembrane transporter activity"/>
    <property type="evidence" value="ECO:0007669"/>
    <property type="project" value="InterPro"/>
</dbReference>
<dbReference type="Pfam" id="PF04066">
    <property type="entry name" value="MrpF_PhaF"/>
    <property type="match status" value="1"/>
</dbReference>
<gene>
    <name evidence="7" type="ORF">SAMN04487966_101325</name>
</gene>
<organism evidence="7 8">
    <name type="scientific">Micrococcus terreus</name>
    <dbReference type="NCBI Taxonomy" id="574650"/>
    <lineage>
        <taxon>Bacteria</taxon>
        <taxon>Bacillati</taxon>
        <taxon>Actinomycetota</taxon>
        <taxon>Actinomycetes</taxon>
        <taxon>Micrococcales</taxon>
        <taxon>Micrococcaceae</taxon>
        <taxon>Micrococcus</taxon>
    </lineage>
</organism>
<dbReference type="InterPro" id="IPR007208">
    <property type="entry name" value="MrpF/PhaF-like"/>
</dbReference>
<dbReference type="Proteomes" id="UP000198881">
    <property type="component" value="Unassembled WGS sequence"/>
</dbReference>
<feature type="transmembrane region" description="Helical" evidence="6">
    <location>
        <begin position="39"/>
        <end position="58"/>
    </location>
</feature>
<feature type="transmembrane region" description="Helical" evidence="6">
    <location>
        <begin position="6"/>
        <end position="27"/>
    </location>
</feature>
<evidence type="ECO:0000256" key="4">
    <source>
        <dbReference type="ARBA" id="ARBA00022989"/>
    </source>
</evidence>
<comment type="subcellular location">
    <subcellularLocation>
        <location evidence="1">Cell membrane</location>
        <topology evidence="1">Multi-pass membrane protein</topology>
    </subcellularLocation>
</comment>
<dbReference type="AlphaFoldDB" id="A0A1I7MEI8"/>
<dbReference type="RefSeq" id="WP_091693278.1">
    <property type="nucleotide sequence ID" value="NZ_FPCG01000001.1"/>
</dbReference>
<dbReference type="EMBL" id="FPCG01000001">
    <property type="protein sequence ID" value="SFV20353.1"/>
    <property type="molecule type" value="Genomic_DNA"/>
</dbReference>
<feature type="transmembrane region" description="Helical" evidence="6">
    <location>
        <begin position="70"/>
        <end position="88"/>
    </location>
</feature>
<keyword evidence="3 6" id="KW-0812">Transmembrane</keyword>
<dbReference type="GO" id="GO:0005886">
    <property type="term" value="C:plasma membrane"/>
    <property type="evidence" value="ECO:0007669"/>
    <property type="project" value="UniProtKB-SubCell"/>
</dbReference>
<evidence type="ECO:0000256" key="2">
    <source>
        <dbReference type="ARBA" id="ARBA00022475"/>
    </source>
</evidence>
<evidence type="ECO:0000256" key="6">
    <source>
        <dbReference type="SAM" id="Phobius"/>
    </source>
</evidence>
<dbReference type="OrthoDB" id="4966261at2"/>
<keyword evidence="8" id="KW-1185">Reference proteome</keyword>
<keyword evidence="2" id="KW-1003">Cell membrane</keyword>
<evidence type="ECO:0000313" key="8">
    <source>
        <dbReference type="Proteomes" id="UP000198881"/>
    </source>
</evidence>
<accession>A0A1I7MEI8</accession>
<evidence type="ECO:0000256" key="1">
    <source>
        <dbReference type="ARBA" id="ARBA00004651"/>
    </source>
</evidence>
<proteinExistence type="predicted"/>
<evidence type="ECO:0000256" key="5">
    <source>
        <dbReference type="ARBA" id="ARBA00023136"/>
    </source>
</evidence>
<protein>
    <submittedName>
        <fullName evidence="7">Multicomponent Na+:H+ antiporter subunit F</fullName>
    </submittedName>
</protein>